<dbReference type="AlphaFoldDB" id="A0A380CPL5"/>
<organism evidence="2 3">
    <name type="scientific">Sphingobacterium spiritivorum</name>
    <name type="common">Flavobacterium spiritivorum</name>
    <dbReference type="NCBI Taxonomy" id="258"/>
    <lineage>
        <taxon>Bacteria</taxon>
        <taxon>Pseudomonadati</taxon>
        <taxon>Bacteroidota</taxon>
        <taxon>Sphingobacteriia</taxon>
        <taxon>Sphingobacteriales</taxon>
        <taxon>Sphingobacteriaceae</taxon>
        <taxon>Sphingobacterium</taxon>
    </lineage>
</organism>
<accession>A0A380CPL5</accession>
<gene>
    <name evidence="2" type="ORF">NCTC11388_03489</name>
</gene>
<proteinExistence type="predicted"/>
<reference evidence="2 3" key="1">
    <citation type="submission" date="2018-06" db="EMBL/GenBank/DDBJ databases">
        <authorList>
            <consortium name="Pathogen Informatics"/>
            <person name="Doyle S."/>
        </authorList>
    </citation>
    <scope>NUCLEOTIDE SEQUENCE [LARGE SCALE GENOMIC DNA]</scope>
    <source>
        <strain evidence="2 3">NCTC11388</strain>
    </source>
</reference>
<evidence type="ECO:0000313" key="2">
    <source>
        <dbReference type="EMBL" id="SUJ24331.1"/>
    </source>
</evidence>
<sequence>MKRKIQKIRAGVIALLLCSGTAVWGQSISNPPLNVGPSTSVTDAGRVTAITPVLTNGTSAYETVNSILFYNPATNGPSLTLVAALNEDVSVLPTARTALRFTNYTWYYMGTSGTAAASGAAFNTNLVAGGYSVVQDATTANNKLPLINLTEGYHYFKVQGVVNPDNAPVGALCTPQEEVFVVYVLPRLNIASAGVLAGGATDFAFCESESSGSNTQAKVQVTATPSFVTSGLTPAVGDFTINYRWYAVKVDAANAPLAGASIDDAKFDPSTLTGVTALTGTANSIFPQITAFGKYKILVEAEYAIKDRSNGLSADDPANRNRPYVIYRDFAVNGASDLIITVTPTPGKPHITIEAVTD</sequence>
<feature type="signal peptide" evidence="1">
    <location>
        <begin position="1"/>
        <end position="24"/>
    </location>
</feature>
<feature type="chain" id="PRO_5016920781" evidence="1">
    <location>
        <begin position="25"/>
        <end position="358"/>
    </location>
</feature>
<evidence type="ECO:0000313" key="3">
    <source>
        <dbReference type="Proteomes" id="UP000254893"/>
    </source>
</evidence>
<protein>
    <submittedName>
        <fullName evidence="2">Uncharacterized protein</fullName>
    </submittedName>
</protein>
<dbReference type="Proteomes" id="UP000254893">
    <property type="component" value="Unassembled WGS sequence"/>
</dbReference>
<dbReference type="EMBL" id="UGYW01000002">
    <property type="protein sequence ID" value="SUJ24331.1"/>
    <property type="molecule type" value="Genomic_DNA"/>
</dbReference>
<keyword evidence="1" id="KW-0732">Signal</keyword>
<evidence type="ECO:0000256" key="1">
    <source>
        <dbReference type="SAM" id="SignalP"/>
    </source>
</evidence>
<name>A0A380CPL5_SPHSI</name>
<dbReference type="RefSeq" id="WP_115170955.1">
    <property type="nucleotide sequence ID" value="NZ_UGYW01000002.1"/>
</dbReference>